<dbReference type="SUPFAM" id="SSF51735">
    <property type="entry name" value="NAD(P)-binding Rossmann-fold domains"/>
    <property type="match status" value="1"/>
</dbReference>
<evidence type="ECO:0000259" key="1">
    <source>
        <dbReference type="Pfam" id="PF01408"/>
    </source>
</evidence>
<protein>
    <submittedName>
        <fullName evidence="4">Oxidoreductase, NAD-binding Rossmann fold family protein</fullName>
    </submittedName>
</protein>
<evidence type="ECO:0000313" key="3">
    <source>
        <dbReference type="EMBL" id="KDS52285.1"/>
    </source>
</evidence>
<dbReference type="EMBL" id="JNHN01000159">
    <property type="protein sequence ID" value="KDS52446.1"/>
    <property type="molecule type" value="Genomic_DNA"/>
</dbReference>
<organism evidence="4 5">
    <name type="scientific">Bacteroides uniformis str. 3978 T3 ii</name>
    <dbReference type="NCBI Taxonomy" id="1339349"/>
    <lineage>
        <taxon>Bacteria</taxon>
        <taxon>Pseudomonadati</taxon>
        <taxon>Bacteroidota</taxon>
        <taxon>Bacteroidia</taxon>
        <taxon>Bacteroidales</taxon>
        <taxon>Bacteroidaceae</taxon>
        <taxon>Bacteroides</taxon>
    </lineage>
</organism>
<dbReference type="Pfam" id="PF01408">
    <property type="entry name" value="GFO_IDH_MocA"/>
    <property type="match status" value="1"/>
</dbReference>
<dbReference type="AlphaFoldDB" id="A0A078S589"/>
<evidence type="ECO:0000313" key="5">
    <source>
        <dbReference type="Proteomes" id="UP000028013"/>
    </source>
</evidence>
<dbReference type="Pfam" id="PF22725">
    <property type="entry name" value="GFO_IDH_MocA_C3"/>
    <property type="match status" value="1"/>
</dbReference>
<dbReference type="InterPro" id="IPR000683">
    <property type="entry name" value="Gfo/Idh/MocA-like_OxRdtase_N"/>
</dbReference>
<gene>
    <name evidence="4" type="ORF">M094_0047</name>
    <name evidence="3" type="ORF">M094_0147</name>
</gene>
<name>A0A078S589_BACUN</name>
<evidence type="ECO:0000313" key="4">
    <source>
        <dbReference type="EMBL" id="KDS52446.1"/>
    </source>
</evidence>
<proteinExistence type="predicted"/>
<dbReference type="InterPro" id="IPR051450">
    <property type="entry name" value="Gfo/Idh/MocA_Oxidoreductases"/>
</dbReference>
<dbReference type="RefSeq" id="WP_008662042.1">
    <property type="nucleotide sequence ID" value="NZ_JNHN01000159.1"/>
</dbReference>
<dbReference type="InterPro" id="IPR036291">
    <property type="entry name" value="NAD(P)-bd_dom_sf"/>
</dbReference>
<evidence type="ECO:0000259" key="2">
    <source>
        <dbReference type="Pfam" id="PF22725"/>
    </source>
</evidence>
<dbReference type="PATRIC" id="fig|1339349.3.peg.1340"/>
<dbReference type="PANTHER" id="PTHR43377:SF1">
    <property type="entry name" value="BILIVERDIN REDUCTASE A"/>
    <property type="match status" value="1"/>
</dbReference>
<sequence>MKIKVGLIGFGRMGQMYWEEMQKSGRWDIAYICDTDPASRELARNLSPSSRIISDEQEIFDDQSVEAVGLFALANSRKEQIEKAVRSNKHILTEKPIADTIDKEWEIVDLIEKYDRIAAVNLYLRNSWYHQAMKQFIDEGEIGELAILRICHMTPGLAPGEGHEYEGPAYHDCGMHYIDIARWYTDSEYKTWHAQGMRMWDYKDPWWVQCHGTFENGIAFDVTQGFVYGQLSRNQTHNAYTDIIGTKGIVRMTHDFRTAVVELHGVNRTLRLEKPFGGKNLDKLCNIMADSIESGKRDPRLPQMRDSAIASQYGWTFLEDARRHDLPGIGDLQTLEEIRERRRHMKEGYGLLRPKKTVV</sequence>
<dbReference type="PANTHER" id="PTHR43377">
    <property type="entry name" value="BILIVERDIN REDUCTASE A"/>
    <property type="match status" value="1"/>
</dbReference>
<reference evidence="4 5" key="1">
    <citation type="submission" date="2014-04" db="EMBL/GenBank/DDBJ databases">
        <authorList>
            <person name="Sears C."/>
            <person name="Carroll K."/>
            <person name="Sack B.R."/>
            <person name="Qadri F."/>
            <person name="Myers L.L."/>
            <person name="Chung G.-T."/>
            <person name="Escheverria P."/>
            <person name="Fraser C.M."/>
            <person name="Sadzewicz L."/>
            <person name="Shefchek K.A."/>
            <person name="Tallon L."/>
            <person name="Das S.P."/>
            <person name="Daugherty S."/>
            <person name="Mongodin E.F."/>
        </authorList>
    </citation>
    <scope>NUCLEOTIDE SEQUENCE [LARGE SCALE GENOMIC DNA]</scope>
    <source>
        <strain evidence="4 5">3978 T3 ii</strain>
    </source>
</reference>
<dbReference type="Gene3D" id="3.30.360.10">
    <property type="entry name" value="Dihydrodipicolinate Reductase, domain 2"/>
    <property type="match status" value="1"/>
</dbReference>
<feature type="domain" description="Gfo/Idh/MocA-like oxidoreductase N-terminal" evidence="1">
    <location>
        <begin position="3"/>
        <end position="121"/>
    </location>
</feature>
<comment type="caution">
    <text evidence="4">The sequence shown here is derived from an EMBL/GenBank/DDBJ whole genome shotgun (WGS) entry which is preliminary data.</text>
</comment>
<dbReference type="Gene3D" id="3.40.50.720">
    <property type="entry name" value="NAD(P)-binding Rossmann-like Domain"/>
    <property type="match status" value="1"/>
</dbReference>
<dbReference type="Proteomes" id="UP000028013">
    <property type="component" value="Unassembled WGS sequence"/>
</dbReference>
<dbReference type="SUPFAM" id="SSF55347">
    <property type="entry name" value="Glyceraldehyde-3-phosphate dehydrogenase-like, C-terminal domain"/>
    <property type="match status" value="1"/>
</dbReference>
<accession>A0A078S589</accession>
<dbReference type="GO" id="GO:0000166">
    <property type="term" value="F:nucleotide binding"/>
    <property type="evidence" value="ECO:0007669"/>
    <property type="project" value="InterPro"/>
</dbReference>
<feature type="domain" description="GFO/IDH/MocA-like oxidoreductase" evidence="2">
    <location>
        <begin position="130"/>
        <end position="250"/>
    </location>
</feature>
<dbReference type="EMBL" id="JNHN01000160">
    <property type="protein sequence ID" value="KDS52285.1"/>
    <property type="molecule type" value="Genomic_DNA"/>
</dbReference>
<dbReference type="InterPro" id="IPR055170">
    <property type="entry name" value="GFO_IDH_MocA-like_dom"/>
</dbReference>